<dbReference type="Pfam" id="PF04280">
    <property type="entry name" value="Tim44"/>
    <property type="match status" value="1"/>
</dbReference>
<dbReference type="GO" id="GO:0005743">
    <property type="term" value="C:mitochondrial inner membrane"/>
    <property type="evidence" value="ECO:0007669"/>
    <property type="project" value="UniProtKB-SubCell"/>
</dbReference>
<dbReference type="InterPro" id="IPR007379">
    <property type="entry name" value="Tim44-like_dom"/>
</dbReference>
<feature type="domain" description="Tim44-like" evidence="7">
    <location>
        <begin position="266"/>
        <end position="392"/>
    </location>
</feature>
<reference evidence="8 9" key="1">
    <citation type="submission" date="2024-11" db="EMBL/GenBank/DDBJ databases">
        <title>Adaptive evolution of stress response genes in parasites aligns with host niche diversity.</title>
        <authorList>
            <person name="Hahn C."/>
            <person name="Resl P."/>
        </authorList>
    </citation>
    <scope>NUCLEOTIDE SEQUENCE [LARGE SCALE GENOMIC DNA]</scope>
    <source>
        <strain evidence="8">EGGRZ-B1_66</strain>
        <tissue evidence="8">Body</tissue>
    </source>
</reference>
<keyword evidence="5" id="KW-0496">Mitochondrion</keyword>
<name>A0ABD2PWN1_9PLAT</name>
<dbReference type="Gene3D" id="3.10.450.240">
    <property type="match status" value="2"/>
</dbReference>
<comment type="similarity">
    <text evidence="2">Belongs to the Tim44 family.</text>
</comment>
<keyword evidence="4" id="KW-0809">Transit peptide</keyword>
<evidence type="ECO:0000256" key="6">
    <source>
        <dbReference type="ARBA" id="ARBA00023136"/>
    </source>
</evidence>
<evidence type="ECO:0000256" key="3">
    <source>
        <dbReference type="ARBA" id="ARBA00022792"/>
    </source>
</evidence>
<keyword evidence="6" id="KW-0472">Membrane</keyword>
<dbReference type="PANTHER" id="PTHR10721:SF1">
    <property type="entry name" value="MITOCHONDRIAL IMPORT INNER MEMBRANE TRANSLOCASE SUBUNIT TIM44"/>
    <property type="match status" value="1"/>
</dbReference>
<gene>
    <name evidence="8" type="primary">TIMM44</name>
    <name evidence="8" type="ORF">Ciccas_010587</name>
</gene>
<keyword evidence="3" id="KW-0999">Mitochondrion inner membrane</keyword>
<keyword evidence="9" id="KW-1185">Reference proteome</keyword>
<evidence type="ECO:0000313" key="9">
    <source>
        <dbReference type="Proteomes" id="UP001626550"/>
    </source>
</evidence>
<dbReference type="SUPFAM" id="SSF54427">
    <property type="entry name" value="NTF2-like"/>
    <property type="match status" value="1"/>
</dbReference>
<dbReference type="InterPro" id="IPR032710">
    <property type="entry name" value="NTF2-like_dom_sf"/>
</dbReference>
<proteinExistence type="inferred from homology"/>
<evidence type="ECO:0000259" key="7">
    <source>
        <dbReference type="SMART" id="SM00978"/>
    </source>
</evidence>
<protein>
    <submittedName>
        <fullName evidence="8">Mitochondrial import inner membrane translocase subunit TIM44</fullName>
    </submittedName>
</protein>
<dbReference type="EMBL" id="JBJKFK010002622">
    <property type="protein sequence ID" value="KAL3310841.1"/>
    <property type="molecule type" value="Genomic_DNA"/>
</dbReference>
<comment type="subcellular location">
    <subcellularLocation>
        <location evidence="1">Mitochondrion inner membrane</location>
    </subcellularLocation>
</comment>
<dbReference type="AlphaFoldDB" id="A0ABD2PWN1"/>
<evidence type="ECO:0000256" key="5">
    <source>
        <dbReference type="ARBA" id="ARBA00023128"/>
    </source>
</evidence>
<dbReference type="Proteomes" id="UP001626550">
    <property type="component" value="Unassembled WGS sequence"/>
</dbReference>
<sequence length="399" mass="46625">MLRLIAKYPQIRANVYLANVLANERLSFQHASPHFCAVQKNFSQRSFLKSFLDKLKEESDKDKQMKESIKKFREGTEKLDKSDEIEKIRDLYRKIEKELPTDKFDKFKNQFDGVLKRIQEEGEQLGKHEAVKRGYEAMKKIAEATKQISETEAIKNTYEAIDKELISDTAKIYRSPKALRTRTELAGRFKERVIEANEEVQGMVLHKDSKWYAAWQDFKDNNKVAQKFFDFQTKLDETDHPVFNSMRYVRDRFSALFGSSGSSNEIQQVLDEITKMDPSFSLEGFLRFCRFDPYSVISTPIKQAQELGLKFDNHILDVSHVDLQLGKMMEQGPVLLITFQTQQIACLRDVKTNEVRDGDPNKVLRISHVWALCRDQNELHPYSSWRILEIGMMPSEQWV</sequence>
<comment type="caution">
    <text evidence="8">The sequence shown here is derived from an EMBL/GenBank/DDBJ whole genome shotgun (WGS) entry which is preliminary data.</text>
</comment>
<dbReference type="PANTHER" id="PTHR10721">
    <property type="entry name" value="MITOCHONDRIAL IMPORT INNER MEMBRANE TRANSLOCASE SUBUNIT TIM44"/>
    <property type="match status" value="1"/>
</dbReference>
<evidence type="ECO:0000313" key="8">
    <source>
        <dbReference type="EMBL" id="KAL3310841.1"/>
    </source>
</evidence>
<dbReference type="SMART" id="SM00978">
    <property type="entry name" value="Tim44"/>
    <property type="match status" value="1"/>
</dbReference>
<dbReference type="InterPro" id="IPR039544">
    <property type="entry name" value="Tim44-like"/>
</dbReference>
<evidence type="ECO:0000256" key="1">
    <source>
        <dbReference type="ARBA" id="ARBA00004273"/>
    </source>
</evidence>
<evidence type="ECO:0000256" key="2">
    <source>
        <dbReference type="ARBA" id="ARBA00009597"/>
    </source>
</evidence>
<accession>A0ABD2PWN1</accession>
<evidence type="ECO:0000256" key="4">
    <source>
        <dbReference type="ARBA" id="ARBA00022946"/>
    </source>
</evidence>
<organism evidence="8 9">
    <name type="scientific">Cichlidogyrus casuarinus</name>
    <dbReference type="NCBI Taxonomy" id="1844966"/>
    <lineage>
        <taxon>Eukaryota</taxon>
        <taxon>Metazoa</taxon>
        <taxon>Spiralia</taxon>
        <taxon>Lophotrochozoa</taxon>
        <taxon>Platyhelminthes</taxon>
        <taxon>Monogenea</taxon>
        <taxon>Monopisthocotylea</taxon>
        <taxon>Dactylogyridea</taxon>
        <taxon>Ancyrocephalidae</taxon>
        <taxon>Cichlidogyrus</taxon>
    </lineage>
</organism>